<dbReference type="Gene3D" id="3.40.50.150">
    <property type="entry name" value="Vaccinia Virus protein VP39"/>
    <property type="match status" value="1"/>
</dbReference>
<dbReference type="RefSeq" id="WP_051497515.1">
    <property type="nucleotide sequence ID" value="NZ_CBTK010000079.1"/>
</dbReference>
<dbReference type="AlphaFoldDB" id="A0A7U7G9N5"/>
<gene>
    <name evidence="1" type="ORF">BN874_170001</name>
</gene>
<protein>
    <submittedName>
        <fullName evidence="1">Methyltransferase type 12</fullName>
    </submittedName>
</protein>
<evidence type="ECO:0000313" key="2">
    <source>
        <dbReference type="Proteomes" id="UP000019184"/>
    </source>
</evidence>
<accession>A0A7U7G9N5</accession>
<proteinExistence type="predicted"/>
<dbReference type="EMBL" id="CBTK010000079">
    <property type="protein sequence ID" value="CDH44478.1"/>
    <property type="molecule type" value="Genomic_DNA"/>
</dbReference>
<comment type="caution">
    <text evidence="1">The sequence shown here is derived from an EMBL/GenBank/DDBJ whole genome shotgun (WGS) entry which is preliminary data.</text>
</comment>
<sequence length="280" mass="31817">MSGFSAEWLSLREPADTTARNLELMARLLDWRQRQSSLTVLDLASGTGANCRFLAPLLGGEQHWRLVDYDPALLARSQLEMQPWANATGHCDLEWLLLDLVRDWERLDFQEVQLVTASALLDLVSADWLERLAHCCGQWRAALFIALSYDGEIIWQPALAGDEVLRQWVNRHQRTDKGFGPALGSDAVAALATLLRNQDYKVMVRPSRWQLGPEQAMLQTALLEGWVNAALEIAPEAASELANWQIQRRRWIECGQSRLQVGHWDLWAWTDTVPSYTNSQ</sequence>
<name>A0A7U7G9N5_9GAMM</name>
<organism evidence="1 2">
    <name type="scientific">Candidatus Contendobacter odensis Run_B_J11</name>
    <dbReference type="NCBI Taxonomy" id="1400861"/>
    <lineage>
        <taxon>Bacteria</taxon>
        <taxon>Pseudomonadati</taxon>
        <taxon>Pseudomonadota</taxon>
        <taxon>Gammaproteobacteria</taxon>
        <taxon>Candidatus Competibacteraceae</taxon>
        <taxon>Candidatus Contendibacter</taxon>
    </lineage>
</organism>
<dbReference type="InterPro" id="IPR029063">
    <property type="entry name" value="SAM-dependent_MTases_sf"/>
</dbReference>
<dbReference type="Proteomes" id="UP000019184">
    <property type="component" value="Unassembled WGS sequence"/>
</dbReference>
<reference evidence="1 2" key="1">
    <citation type="journal article" date="2014" name="ISME J.">
        <title>Candidatus Competibacter-lineage genomes retrieved from metagenomes reveal functional metabolic diversity.</title>
        <authorList>
            <person name="McIlroy S.J."/>
            <person name="Albertsen M."/>
            <person name="Andresen E.K."/>
            <person name="Saunders A.M."/>
            <person name="Kristiansen R."/>
            <person name="Stokholm-Bjerregaard M."/>
            <person name="Nielsen K.L."/>
            <person name="Nielsen P.H."/>
        </authorList>
    </citation>
    <scope>NUCLEOTIDE SEQUENCE [LARGE SCALE GENOMIC DNA]</scope>
    <source>
        <strain evidence="1 2">Run_B_J11</strain>
    </source>
</reference>
<dbReference type="GO" id="GO:0032259">
    <property type="term" value="P:methylation"/>
    <property type="evidence" value="ECO:0007669"/>
    <property type="project" value="UniProtKB-KW"/>
</dbReference>
<evidence type="ECO:0000313" key="1">
    <source>
        <dbReference type="EMBL" id="CDH44478.1"/>
    </source>
</evidence>
<keyword evidence="1" id="KW-0808">Transferase</keyword>
<dbReference type="SUPFAM" id="SSF53335">
    <property type="entry name" value="S-adenosyl-L-methionine-dependent methyltransferases"/>
    <property type="match status" value="1"/>
</dbReference>
<dbReference type="OrthoDB" id="7273451at2"/>
<keyword evidence="1" id="KW-0489">Methyltransferase</keyword>
<dbReference type="GO" id="GO:0008168">
    <property type="term" value="F:methyltransferase activity"/>
    <property type="evidence" value="ECO:0007669"/>
    <property type="project" value="UniProtKB-KW"/>
</dbReference>
<keyword evidence="2" id="KW-1185">Reference proteome</keyword>